<proteinExistence type="predicted"/>
<keyword evidence="2" id="KW-1185">Reference proteome</keyword>
<name>A0ACB8BYM2_9AGAM</name>
<comment type="caution">
    <text evidence="1">The sequence shown here is derived from an EMBL/GenBank/DDBJ whole genome shotgun (WGS) entry which is preliminary data.</text>
</comment>
<dbReference type="EMBL" id="MU266329">
    <property type="protein sequence ID" value="KAH7930795.1"/>
    <property type="molecule type" value="Genomic_DNA"/>
</dbReference>
<organism evidence="1 2">
    <name type="scientific">Leucogyrophana mollusca</name>
    <dbReference type="NCBI Taxonomy" id="85980"/>
    <lineage>
        <taxon>Eukaryota</taxon>
        <taxon>Fungi</taxon>
        <taxon>Dikarya</taxon>
        <taxon>Basidiomycota</taxon>
        <taxon>Agaricomycotina</taxon>
        <taxon>Agaricomycetes</taxon>
        <taxon>Agaricomycetidae</taxon>
        <taxon>Boletales</taxon>
        <taxon>Boletales incertae sedis</taxon>
        <taxon>Leucogyrophana</taxon>
    </lineage>
</organism>
<reference evidence="1" key="1">
    <citation type="journal article" date="2021" name="New Phytol.">
        <title>Evolutionary innovations through gain and loss of genes in the ectomycorrhizal Boletales.</title>
        <authorList>
            <person name="Wu G."/>
            <person name="Miyauchi S."/>
            <person name="Morin E."/>
            <person name="Kuo A."/>
            <person name="Drula E."/>
            <person name="Varga T."/>
            <person name="Kohler A."/>
            <person name="Feng B."/>
            <person name="Cao Y."/>
            <person name="Lipzen A."/>
            <person name="Daum C."/>
            <person name="Hundley H."/>
            <person name="Pangilinan J."/>
            <person name="Johnson J."/>
            <person name="Barry K."/>
            <person name="LaButti K."/>
            <person name="Ng V."/>
            <person name="Ahrendt S."/>
            <person name="Min B."/>
            <person name="Choi I.G."/>
            <person name="Park H."/>
            <person name="Plett J.M."/>
            <person name="Magnuson J."/>
            <person name="Spatafora J.W."/>
            <person name="Nagy L.G."/>
            <person name="Henrissat B."/>
            <person name="Grigoriev I.V."/>
            <person name="Yang Z.L."/>
            <person name="Xu J."/>
            <person name="Martin F.M."/>
        </authorList>
    </citation>
    <scope>NUCLEOTIDE SEQUENCE</scope>
    <source>
        <strain evidence="1">KUC20120723A-06</strain>
    </source>
</reference>
<evidence type="ECO:0000313" key="1">
    <source>
        <dbReference type="EMBL" id="KAH7930795.1"/>
    </source>
</evidence>
<protein>
    <submittedName>
        <fullName evidence="1">Uncharacterized protein</fullName>
    </submittedName>
</protein>
<sequence length="1231" mass="131849">MNHNSTSSPASTFSETSDSDAVNSATARVYFGPLQSPEKKFFVHDVARRRTLHPLALGSSPRRSPRLSAHPSPSPPQRGQDMPTNTVESDDDADEMDEVTAHLSRGGTPDNDPLPQDEPSSVLASRIMRAHDNPSPPPQPRNTGSSHVPATIGQFPTLDVPPSPFRSINLYERLNQLAAPVATVPPSGLAHNSQVLDRDFADISWDASQRDLISFDNTSTPTESCGAIEPTDASAAGSSTPTLPAFAMDGIPTTVDELLSQSPTHTSPIAHATGSGASDQVTHVHEQSIRTTYPQVAIDGTSATSSSNPDVPPLTDSAVPPPAPCTPVRRSPRHSGTSHSLQNNHATGSASTSVSKGKSKAIYPAAELSDGTQNGSAECEEGGRRTRESSTESDETTGVRVGRRFKKKSAKSGRPAAATTHRELGSLSPESASVLARLVPSPQHTTSTISSPSGTIVAAPENPTPSTPPRPSTSALPHPNLLHTTVQRPPIPSTPHHVTANFRNPSSPLKFSFTVEDVARTPARRVPIADAAPDGIPSAMKAAQLSIRGDHNGRLGSGRTPVFTRPMLDDPLRSPAKRIPVPEFMSSSKSLLTSSPSRSAQRARSASVEPKPIALPSARSRSVEPSPRFSRVAECKGKNSIFPKPPPSIPRSSAKLPFPLVAGQASGNDLPHSIPEENETTDVLAESSTTSNSRTVLPSSPTKSSLKQPSAGSRIPRIGAKPYARPLVTVGKVKESSTLPLVKPRTAGNAKPAVRLARSGSGSGSSSDELSAALASNGKGTAESSTSATLKRKRGTEPVASPAGTRPVMMRQVLPGMLGGKYAPKPPPTPITQGRAPAQISPQKVVGPIKMRKVVDGMLSSHYGPPSDARTKMVEEEVMHEGSSLPDKPVTDLGSAGMQPPMVPEEVSSPKRSLADGDAPMSSPGVNDEDGQDSQHSSPLQDVAQSSNETRRPLRTRKLARPVADVFGTVTRQVQPRRKPPASRTESDGFQGMSAVALKTLTNSNTTKNQRFLVRIETEVIRKDGIRPDSPTMKVRTILQKQREEKDKQRKERAERRARRSEDGLGLSDTEGFSEYGDQPLWDADVDEDENGELQRRKHRRGPGDEEDFETPEKPERPIKRPRFGDNLEEVQEKKRVKWHRGLSTTICIDDLHPKPKARPKDFVIEKGCLAPTAKNIRLDTLGNMADAESRPLTDLVQENVVVKKFVYDNDIEPEVAPAKATRSKSKKAKS</sequence>
<dbReference type="Proteomes" id="UP000790709">
    <property type="component" value="Unassembled WGS sequence"/>
</dbReference>
<accession>A0ACB8BYM2</accession>
<gene>
    <name evidence="1" type="ORF">BV22DRAFT_1124563</name>
</gene>
<evidence type="ECO:0000313" key="2">
    <source>
        <dbReference type="Proteomes" id="UP000790709"/>
    </source>
</evidence>